<dbReference type="InterPro" id="IPR004582">
    <property type="entry name" value="Checkpoint_prot_Rad17_Rad24"/>
</dbReference>
<comment type="subcellular location">
    <subcellularLocation>
        <location evidence="1">Nucleus</location>
    </subcellularLocation>
</comment>
<evidence type="ECO:0000313" key="10">
    <source>
        <dbReference type="Proteomes" id="UP000094043"/>
    </source>
</evidence>
<evidence type="ECO:0000256" key="6">
    <source>
        <dbReference type="ARBA" id="ARBA00023242"/>
    </source>
</evidence>
<reference evidence="9" key="3">
    <citation type="submission" date="2024-01" db="EMBL/GenBank/DDBJ databases">
        <authorList>
            <person name="Coelho M.A."/>
            <person name="David-Palma M."/>
            <person name="Shea T."/>
            <person name="Sun S."/>
            <person name="Cuomo C.A."/>
            <person name="Heitman J."/>
        </authorList>
    </citation>
    <scope>NUCLEOTIDE SEQUENCE</scope>
    <source>
        <strain evidence="9">CBS 7841</strain>
    </source>
</reference>
<dbReference type="GO" id="GO:0006281">
    <property type="term" value="P:DNA repair"/>
    <property type="evidence" value="ECO:0007669"/>
    <property type="project" value="InterPro"/>
</dbReference>
<feature type="compositionally biased region" description="Basic and acidic residues" evidence="8">
    <location>
        <begin position="1"/>
        <end position="10"/>
    </location>
</feature>
<dbReference type="GO" id="GO:0000077">
    <property type="term" value="P:DNA damage checkpoint signaling"/>
    <property type="evidence" value="ECO:0007669"/>
    <property type="project" value="TreeGrafter"/>
</dbReference>
<dbReference type="Proteomes" id="UP000094043">
    <property type="component" value="Chromosome 2"/>
</dbReference>
<dbReference type="EMBL" id="CP143785">
    <property type="protein sequence ID" value="WVN86688.1"/>
    <property type="molecule type" value="Genomic_DNA"/>
</dbReference>
<sequence length="803" mass="88710">MSQSSRKDLQTKSSASFKKNTGRSSNAFPSVPAGKKLVSLSAFQSTLNFGPSNGSNLLAKDDQNRRLMPPSRSVSPVKVLGIASSSRPSISRSKSFETESKRRENEMVESASSDEERNDKSRKQMPWSNAGQATQMWTDLYAPITEVELAPGKARIQKVKTWLREAVFGCASDMSSPPASARDRLRKYRRILLLTGPAGVGKTTTVKLVTKQMGVDIIEWGEGVEERQLGGGIEYESSMSKLVSFLSRSSYPSLSLAHSQSSSKTMPSQRPRIVLLTSLPNLGHLPTRETFHAALLGFCQNYSSSSCPMVIIHSDAGSGGRAEESWMEKDQGGREGFGDVVGYQVKNGPWCQEVDFLPIAPTFMTRALTRIISLSLPPEKQPSKATIQLLVQSSNGVLRSAINSLQLFSSARAVADRSQPGQKRKGQEEGLTMGVRKKGKGSMGGRGAKLDVSLELRAILDAVTRKEQSLNLFHSLGKVFYNKRLGDPNEEDQEILSAIEALPPDEPLPLHLAEFERRKSLVQLDQFIPSIPIDASSFALWVHQSFPSFCDNIEQVSKGMDELCSADIMRTDNDIWHSSPQAIAYSLYLTIRGIHMALPTPVIRSTYRKILKPSFFSNFSLLNANEAALNSTRIYLEKKSAREANSQNNCQELPSHDINDEGNMSNIAGGCKGLMNKDTMSTEIIPMLIKLQVLSQRPLLPATAQSLVLPVYLSLSESVPVSSLELTAKSDMMSLDESYFQEVEASGDDLRHIQEHAKKAEEEVWDEVDVEDQGEKMYLSDDDVTGEMDDWDELDPRFMKCTS</sequence>
<keyword evidence="6" id="KW-0539">Nucleus</keyword>
<dbReference type="GO" id="GO:0003689">
    <property type="term" value="F:DNA clamp loader activity"/>
    <property type="evidence" value="ECO:0007669"/>
    <property type="project" value="TreeGrafter"/>
</dbReference>
<feature type="region of interest" description="Disordered" evidence="8">
    <location>
        <begin position="48"/>
        <end position="129"/>
    </location>
</feature>
<feature type="compositionally biased region" description="Basic and acidic residues" evidence="8">
    <location>
        <begin position="94"/>
        <end position="106"/>
    </location>
</feature>
<dbReference type="GO" id="GO:0005524">
    <property type="term" value="F:ATP binding"/>
    <property type="evidence" value="ECO:0007669"/>
    <property type="project" value="UniProtKB-KW"/>
</dbReference>
<comment type="similarity">
    <text evidence="2">Belongs to the rad17/RAD24 family.</text>
</comment>
<name>A0AAJ8JQP6_9TREE</name>
<keyword evidence="3" id="KW-0547">Nucleotide-binding</keyword>
<feature type="compositionally biased region" description="Polar residues" evidence="8">
    <location>
        <begin position="11"/>
        <end position="28"/>
    </location>
</feature>
<reference evidence="9" key="1">
    <citation type="submission" date="2016-06" db="EMBL/GenBank/DDBJ databases">
        <authorList>
            <person name="Cuomo C."/>
            <person name="Litvintseva A."/>
            <person name="Heitman J."/>
            <person name="Chen Y."/>
            <person name="Sun S."/>
            <person name="Springer D."/>
            <person name="Dromer F."/>
            <person name="Young S."/>
            <person name="Zeng Q."/>
            <person name="Chapman S."/>
            <person name="Gujja S."/>
            <person name="Saif S."/>
            <person name="Birren B."/>
        </authorList>
    </citation>
    <scope>NUCLEOTIDE SEQUENCE</scope>
    <source>
        <strain evidence="9">CBS 7841</strain>
    </source>
</reference>
<dbReference type="AlphaFoldDB" id="A0AAJ8JQP6"/>
<dbReference type="SUPFAM" id="SSF52540">
    <property type="entry name" value="P-loop containing nucleoside triphosphate hydrolases"/>
    <property type="match status" value="1"/>
</dbReference>
<dbReference type="Gene3D" id="3.40.50.300">
    <property type="entry name" value="P-loop containing nucleotide triphosphate hydrolases"/>
    <property type="match status" value="1"/>
</dbReference>
<gene>
    <name evidence="9" type="ORF">L203_101860</name>
</gene>
<evidence type="ECO:0000256" key="7">
    <source>
        <dbReference type="ARBA" id="ARBA00023306"/>
    </source>
</evidence>
<dbReference type="PANTHER" id="PTHR12172">
    <property type="entry name" value="CELL CYCLE CHECKPOINT PROTEIN RAD17"/>
    <property type="match status" value="1"/>
</dbReference>
<dbReference type="GO" id="GO:0033314">
    <property type="term" value="P:mitotic DNA replication checkpoint signaling"/>
    <property type="evidence" value="ECO:0007669"/>
    <property type="project" value="TreeGrafter"/>
</dbReference>
<dbReference type="GO" id="GO:0003682">
    <property type="term" value="F:chromatin binding"/>
    <property type="evidence" value="ECO:0007669"/>
    <property type="project" value="TreeGrafter"/>
</dbReference>
<evidence type="ECO:0000256" key="1">
    <source>
        <dbReference type="ARBA" id="ARBA00004123"/>
    </source>
</evidence>
<evidence type="ECO:0008006" key="11">
    <source>
        <dbReference type="Google" id="ProtNLM"/>
    </source>
</evidence>
<dbReference type="KEGG" id="cdep:91086072"/>
<organism evidence="9 10">
    <name type="scientific">Cryptococcus depauperatus CBS 7841</name>
    <dbReference type="NCBI Taxonomy" id="1295531"/>
    <lineage>
        <taxon>Eukaryota</taxon>
        <taxon>Fungi</taxon>
        <taxon>Dikarya</taxon>
        <taxon>Basidiomycota</taxon>
        <taxon>Agaricomycotina</taxon>
        <taxon>Tremellomycetes</taxon>
        <taxon>Tremellales</taxon>
        <taxon>Cryptococcaceae</taxon>
        <taxon>Cryptococcus</taxon>
    </lineage>
</organism>
<reference evidence="9" key="2">
    <citation type="journal article" date="2022" name="Elife">
        <title>Obligate sexual reproduction of a homothallic fungus closely related to the Cryptococcus pathogenic species complex.</title>
        <authorList>
            <person name="Passer A.R."/>
            <person name="Clancey S.A."/>
            <person name="Shea T."/>
            <person name="David-Palma M."/>
            <person name="Averette A.F."/>
            <person name="Boekhout T."/>
            <person name="Porcel B.M."/>
            <person name="Nowrousian M."/>
            <person name="Cuomo C.A."/>
            <person name="Sun S."/>
            <person name="Heitman J."/>
            <person name="Coelho M.A."/>
        </authorList>
    </citation>
    <scope>NUCLEOTIDE SEQUENCE</scope>
    <source>
        <strain evidence="9">CBS 7841</strain>
    </source>
</reference>
<dbReference type="InterPro" id="IPR027417">
    <property type="entry name" value="P-loop_NTPase"/>
</dbReference>
<dbReference type="GO" id="GO:0005634">
    <property type="term" value="C:nucleus"/>
    <property type="evidence" value="ECO:0007669"/>
    <property type="project" value="UniProtKB-SubCell"/>
</dbReference>
<evidence type="ECO:0000256" key="4">
    <source>
        <dbReference type="ARBA" id="ARBA00022763"/>
    </source>
</evidence>
<feature type="compositionally biased region" description="Low complexity" evidence="8">
    <location>
        <begin position="84"/>
        <end position="93"/>
    </location>
</feature>
<dbReference type="GeneID" id="91086072"/>
<keyword evidence="7" id="KW-0131">Cell cycle</keyword>
<keyword evidence="4" id="KW-0227">DNA damage</keyword>
<dbReference type="RefSeq" id="XP_066067388.1">
    <property type="nucleotide sequence ID" value="XM_066211291.1"/>
</dbReference>
<evidence type="ECO:0000256" key="5">
    <source>
        <dbReference type="ARBA" id="ARBA00022840"/>
    </source>
</evidence>
<keyword evidence="10" id="KW-1185">Reference proteome</keyword>
<dbReference type="PANTHER" id="PTHR12172:SF0">
    <property type="entry name" value="CELL CYCLE CHECKPOINT PROTEIN RAD17"/>
    <property type="match status" value="1"/>
</dbReference>
<dbReference type="Pfam" id="PF03215">
    <property type="entry name" value="Rad17"/>
    <property type="match status" value="1"/>
</dbReference>
<proteinExistence type="inferred from homology"/>
<evidence type="ECO:0000313" key="9">
    <source>
        <dbReference type="EMBL" id="WVN86688.1"/>
    </source>
</evidence>
<protein>
    <recommendedName>
        <fullName evidence="11">Cell cycle checkpoint protein</fullName>
    </recommendedName>
</protein>
<evidence type="ECO:0000256" key="8">
    <source>
        <dbReference type="SAM" id="MobiDB-lite"/>
    </source>
</evidence>
<feature type="region of interest" description="Disordered" evidence="8">
    <location>
        <begin position="1"/>
        <end position="33"/>
    </location>
</feature>
<accession>A0AAJ8JQP6</accession>
<keyword evidence="5" id="KW-0067">ATP-binding</keyword>
<feature type="region of interest" description="Disordered" evidence="8">
    <location>
        <begin position="414"/>
        <end position="447"/>
    </location>
</feature>
<evidence type="ECO:0000256" key="2">
    <source>
        <dbReference type="ARBA" id="ARBA00006168"/>
    </source>
</evidence>
<evidence type="ECO:0000256" key="3">
    <source>
        <dbReference type="ARBA" id="ARBA00022741"/>
    </source>
</evidence>